<dbReference type="Proteomes" id="UP001205748">
    <property type="component" value="Unassembled WGS sequence"/>
</dbReference>
<feature type="compositionally biased region" description="Basic and acidic residues" evidence="1">
    <location>
        <begin position="43"/>
        <end position="52"/>
    </location>
</feature>
<gene>
    <name evidence="2" type="ORF">NSA47_08395</name>
</gene>
<evidence type="ECO:0000313" key="2">
    <source>
        <dbReference type="EMBL" id="MCR1899003.1"/>
    </source>
</evidence>
<dbReference type="AlphaFoldDB" id="A0AAE3HI52"/>
<reference evidence="2" key="1">
    <citation type="submission" date="2022-07" db="EMBL/GenBank/DDBJ databases">
        <title>Enhanced cultured diversity of the mouse gut microbiota enables custom-made synthetic communities.</title>
        <authorList>
            <person name="Afrizal A."/>
        </authorList>
    </citation>
    <scope>NUCLEOTIDE SEQUENCE</scope>
    <source>
        <strain evidence="2">DSM 28593</strain>
    </source>
</reference>
<dbReference type="EMBL" id="JANKAS010000006">
    <property type="protein sequence ID" value="MCR1899003.1"/>
    <property type="molecule type" value="Genomic_DNA"/>
</dbReference>
<keyword evidence="3" id="KW-1185">Reference proteome</keyword>
<accession>A0AAE3HI52</accession>
<comment type="caution">
    <text evidence="2">The sequence shown here is derived from an EMBL/GenBank/DDBJ whole genome shotgun (WGS) entry which is preliminary data.</text>
</comment>
<name>A0AAE3HI52_9FIRM</name>
<evidence type="ECO:0000256" key="1">
    <source>
        <dbReference type="SAM" id="MobiDB-lite"/>
    </source>
</evidence>
<protein>
    <submittedName>
        <fullName evidence="2">Uncharacterized protein</fullName>
    </submittedName>
</protein>
<feature type="region of interest" description="Disordered" evidence="1">
    <location>
        <begin position="1"/>
        <end position="61"/>
    </location>
</feature>
<evidence type="ECO:0000313" key="3">
    <source>
        <dbReference type="Proteomes" id="UP001205748"/>
    </source>
</evidence>
<dbReference type="RefSeq" id="WP_257530896.1">
    <property type="nucleotide sequence ID" value="NZ_JANKAS010000006.1"/>
</dbReference>
<organism evidence="2 3">
    <name type="scientific">Irregularibacter muris</name>
    <dbReference type="NCBI Taxonomy" id="1796619"/>
    <lineage>
        <taxon>Bacteria</taxon>
        <taxon>Bacillati</taxon>
        <taxon>Bacillota</taxon>
        <taxon>Clostridia</taxon>
        <taxon>Eubacteriales</taxon>
        <taxon>Eubacteriaceae</taxon>
        <taxon>Irregularibacter</taxon>
    </lineage>
</organism>
<sequence length="61" mass="6915">MSKNRENFIRAGGTGNLDDGNNEPIMLPWTDSVTAPATKYTLHQKEKEEKYNKNSPHKSSH</sequence>
<proteinExistence type="predicted"/>